<dbReference type="EMBL" id="JACCJC010000017">
    <property type="protein sequence ID" value="KAF6236658.1"/>
    <property type="molecule type" value="Genomic_DNA"/>
</dbReference>
<dbReference type="AlphaFoldDB" id="A0A8H6FXN1"/>
<gene>
    <name evidence="2" type="ORF">HO173_004949</name>
</gene>
<accession>A0A8H6FXN1</accession>
<dbReference type="GeneID" id="59286613"/>
<comment type="caution">
    <text evidence="2">The sequence shown here is derived from an EMBL/GenBank/DDBJ whole genome shotgun (WGS) entry which is preliminary data.</text>
</comment>
<proteinExistence type="predicted"/>
<dbReference type="RefSeq" id="XP_037165991.1">
    <property type="nucleotide sequence ID" value="XM_037306867.1"/>
</dbReference>
<dbReference type="OrthoDB" id="10549110at2759"/>
<protein>
    <submittedName>
        <fullName evidence="2">Uncharacterized protein</fullName>
    </submittedName>
</protein>
<keyword evidence="1" id="KW-0732">Signal</keyword>
<sequence length="173" mass="17605">MRPSTPLSLLLALTATHVVATPKPIKHHARSNATTSATTSIATGSTSAGCNYIHAIGPNPANPPIIYTGCACPSAPHRASIFNLSAAYPACTPRLDTALYPSVVVGPGDPGLALCEDWEAVPGTAAPDGTPPLVPPFEYLGVHVYIVSAPSMGSIERAPGLTVATHGPPARPS</sequence>
<evidence type="ECO:0000256" key="1">
    <source>
        <dbReference type="SAM" id="SignalP"/>
    </source>
</evidence>
<feature type="signal peptide" evidence="1">
    <location>
        <begin position="1"/>
        <end position="20"/>
    </location>
</feature>
<evidence type="ECO:0000313" key="2">
    <source>
        <dbReference type="EMBL" id="KAF6236658.1"/>
    </source>
</evidence>
<evidence type="ECO:0000313" key="3">
    <source>
        <dbReference type="Proteomes" id="UP000578531"/>
    </source>
</evidence>
<dbReference type="Proteomes" id="UP000578531">
    <property type="component" value="Unassembled WGS sequence"/>
</dbReference>
<name>A0A8H6FXN1_9LECA</name>
<reference evidence="2 3" key="1">
    <citation type="journal article" date="2020" name="Genomics">
        <title>Complete, high-quality genomes from long-read metagenomic sequencing of two wolf lichen thalli reveals enigmatic genome architecture.</title>
        <authorList>
            <person name="McKenzie S.K."/>
            <person name="Walston R.F."/>
            <person name="Allen J.L."/>
        </authorList>
    </citation>
    <scope>NUCLEOTIDE SEQUENCE [LARGE SCALE GENOMIC DNA]</scope>
    <source>
        <strain evidence="2">WasteWater2</strain>
    </source>
</reference>
<organism evidence="2 3">
    <name type="scientific">Letharia columbiana</name>
    <dbReference type="NCBI Taxonomy" id="112416"/>
    <lineage>
        <taxon>Eukaryota</taxon>
        <taxon>Fungi</taxon>
        <taxon>Dikarya</taxon>
        <taxon>Ascomycota</taxon>
        <taxon>Pezizomycotina</taxon>
        <taxon>Lecanoromycetes</taxon>
        <taxon>OSLEUM clade</taxon>
        <taxon>Lecanoromycetidae</taxon>
        <taxon>Lecanorales</taxon>
        <taxon>Lecanorineae</taxon>
        <taxon>Parmeliaceae</taxon>
        <taxon>Letharia</taxon>
    </lineage>
</organism>
<feature type="chain" id="PRO_5034757893" evidence="1">
    <location>
        <begin position="21"/>
        <end position="173"/>
    </location>
</feature>
<keyword evidence="3" id="KW-1185">Reference proteome</keyword>